<keyword evidence="3" id="KW-1185">Reference proteome</keyword>
<feature type="chain" id="PRO_5046944306" description="Protease inhibitor Inh" evidence="1">
    <location>
        <begin position="17"/>
        <end position="143"/>
    </location>
</feature>
<evidence type="ECO:0000313" key="3">
    <source>
        <dbReference type="Proteomes" id="UP001185659"/>
    </source>
</evidence>
<evidence type="ECO:0008006" key="4">
    <source>
        <dbReference type="Google" id="ProtNLM"/>
    </source>
</evidence>
<feature type="signal peptide" evidence="1">
    <location>
        <begin position="1"/>
        <end position="16"/>
    </location>
</feature>
<reference evidence="2 3" key="1">
    <citation type="submission" date="2023-10" db="EMBL/GenBank/DDBJ databases">
        <authorList>
            <person name="Venkata Ramana C."/>
            <person name="Sasikala C."/>
            <person name="Dhurka M."/>
        </authorList>
    </citation>
    <scope>NUCLEOTIDE SEQUENCE [LARGE SCALE GENOMIC DNA]</scope>
    <source>
        <strain evidence="2 3">KCTC 32151</strain>
    </source>
</reference>
<organism evidence="2 3">
    <name type="scientific">Nitratireductor aquimarinus</name>
    <dbReference type="NCBI Taxonomy" id="889300"/>
    <lineage>
        <taxon>Bacteria</taxon>
        <taxon>Pseudomonadati</taxon>
        <taxon>Pseudomonadota</taxon>
        <taxon>Alphaproteobacteria</taxon>
        <taxon>Hyphomicrobiales</taxon>
        <taxon>Phyllobacteriaceae</taxon>
        <taxon>Nitratireductor</taxon>
    </lineage>
</organism>
<name>A0ABU4AFP5_9HYPH</name>
<gene>
    <name evidence="2" type="ORF">R2G56_02155</name>
</gene>
<evidence type="ECO:0000256" key="1">
    <source>
        <dbReference type="SAM" id="SignalP"/>
    </source>
</evidence>
<evidence type="ECO:0000313" key="2">
    <source>
        <dbReference type="EMBL" id="MDV6225078.1"/>
    </source>
</evidence>
<keyword evidence="1" id="KW-0732">Signal</keyword>
<proteinExistence type="predicted"/>
<dbReference type="RefSeq" id="WP_206543947.1">
    <property type="nucleotide sequence ID" value="NZ_JAEKJX010000002.1"/>
</dbReference>
<accession>A0ABU4AFP5</accession>
<comment type="caution">
    <text evidence="2">The sequence shown here is derived from an EMBL/GenBank/DDBJ whole genome shotgun (WGS) entry which is preliminary data.</text>
</comment>
<protein>
    <recommendedName>
        <fullName evidence="4">Protease inhibitor Inh</fullName>
    </recommendedName>
</protein>
<dbReference type="EMBL" id="JAWLIP010000001">
    <property type="protein sequence ID" value="MDV6225078.1"/>
    <property type="molecule type" value="Genomic_DNA"/>
</dbReference>
<sequence length="143" mass="14532">MRRSSTLGLLAVVALAGCVSESTSPGPSTAPVATLSESRDPIIGKWRVEPAVSTGTDSCTVTFSAGSGGNSGRVSPFACHQVSGLGGLHGFADVNKWARDGDTITLSGIAQPGIGTVYLSRNGSARRAGGVVDDGIRFTLVRQ</sequence>
<dbReference type="Proteomes" id="UP001185659">
    <property type="component" value="Unassembled WGS sequence"/>
</dbReference>
<dbReference type="PROSITE" id="PS51257">
    <property type="entry name" value="PROKAR_LIPOPROTEIN"/>
    <property type="match status" value="1"/>
</dbReference>